<accession>A0A177B0I8</accession>
<evidence type="ECO:0000313" key="2">
    <source>
        <dbReference type="EMBL" id="OAF67143.1"/>
    </source>
</evidence>
<gene>
    <name evidence="2" type="ORF">A3Q56_05155</name>
</gene>
<proteinExistence type="predicted"/>
<protein>
    <submittedName>
        <fullName evidence="2">Uncharacterized protein</fullName>
    </submittedName>
</protein>
<dbReference type="Proteomes" id="UP000078046">
    <property type="component" value="Unassembled WGS sequence"/>
</dbReference>
<keyword evidence="1" id="KW-0472">Membrane</keyword>
<dbReference type="AlphaFoldDB" id="A0A177B0I8"/>
<evidence type="ECO:0000256" key="1">
    <source>
        <dbReference type="SAM" id="Phobius"/>
    </source>
</evidence>
<keyword evidence="3" id="KW-1185">Reference proteome</keyword>
<reference evidence="2 3" key="1">
    <citation type="submission" date="2016-04" db="EMBL/GenBank/DDBJ databases">
        <title>The genome of Intoshia linei affirms orthonectids as highly simplified spiralians.</title>
        <authorList>
            <person name="Mikhailov K.V."/>
            <person name="Slusarev G.S."/>
            <person name="Nikitin M.A."/>
            <person name="Logacheva M.D."/>
            <person name="Penin A."/>
            <person name="Aleoshin V."/>
            <person name="Panchin Y.V."/>
        </authorList>
    </citation>
    <scope>NUCLEOTIDE SEQUENCE [LARGE SCALE GENOMIC DNA]</scope>
    <source>
        <strain evidence="2">Intl2013</strain>
        <tissue evidence="2">Whole animal</tissue>
    </source>
</reference>
<name>A0A177B0I8_9BILA</name>
<evidence type="ECO:0000313" key="3">
    <source>
        <dbReference type="Proteomes" id="UP000078046"/>
    </source>
</evidence>
<keyword evidence="1" id="KW-1133">Transmembrane helix</keyword>
<dbReference type="EMBL" id="LWCA01000737">
    <property type="protein sequence ID" value="OAF67143.1"/>
    <property type="molecule type" value="Genomic_DNA"/>
</dbReference>
<comment type="caution">
    <text evidence="2">The sequence shown here is derived from an EMBL/GenBank/DDBJ whole genome shotgun (WGS) entry which is preliminary data.</text>
</comment>
<organism evidence="2 3">
    <name type="scientific">Intoshia linei</name>
    <dbReference type="NCBI Taxonomy" id="1819745"/>
    <lineage>
        <taxon>Eukaryota</taxon>
        <taxon>Metazoa</taxon>
        <taxon>Spiralia</taxon>
        <taxon>Lophotrochozoa</taxon>
        <taxon>Mesozoa</taxon>
        <taxon>Orthonectida</taxon>
        <taxon>Rhopaluridae</taxon>
        <taxon>Intoshia</taxon>
    </lineage>
</organism>
<keyword evidence="1" id="KW-0812">Transmembrane</keyword>
<feature type="transmembrane region" description="Helical" evidence="1">
    <location>
        <begin position="6"/>
        <end position="29"/>
    </location>
</feature>
<sequence length="93" mass="10828">MLSKKLIIGLVAVSVLILTIVIVLCVYFGSKEPKPFDNFLFALQLPTSLCFLRPRPSDKCNEHGHSNYYTRIMSLEEKLKKEWKSYSKRDENF</sequence>